<dbReference type="RefSeq" id="WP_131744436.1">
    <property type="nucleotide sequence ID" value="NZ_CAAAFM010000002.1"/>
</dbReference>
<feature type="transmembrane region" description="Helical" evidence="1">
    <location>
        <begin position="65"/>
        <end position="88"/>
    </location>
</feature>
<keyword evidence="1" id="KW-0472">Membrane</keyword>
<sequence>MGFVTNLNAVASGLGRIDLSKEAIPAFNKQRLCSSVTRVVIAVLVAIVAIASLIVASMSCSAGGTAAYCGVLTIAVSLVGLVWSAIILKRMFVNR</sequence>
<keyword evidence="1" id="KW-0812">Transmembrane</keyword>
<accession>A0ABX8L9N6</accession>
<dbReference type="Proteomes" id="UP000683565">
    <property type="component" value="Chromosome"/>
</dbReference>
<keyword evidence="1" id="KW-1133">Transmembrane helix</keyword>
<name>A0ABX8L9N6_9CHLA</name>
<reference evidence="2" key="1">
    <citation type="submission" date="2021-01" db="EMBL/GenBank/DDBJ databases">
        <title>Chlamydial infections in birds of prey presented to California wildlife rehabilitation facilities.</title>
        <authorList>
            <person name="Seibert B.A."/>
            <person name="Keel M.K."/>
            <person name="Kelly T.R."/>
            <person name="Nilsen R.A."/>
            <person name="Pesti D.R."/>
            <person name="Ciembor P.X."/>
            <person name="Gregory C.R."/>
            <person name="Ritchie B.W."/>
            <person name="Hawkins M.G."/>
        </authorList>
    </citation>
    <scope>NUCLEOTIDE SEQUENCE [LARGE SCALE GENOMIC DNA]</scope>
    <source>
        <strain evidence="2">SWA</strain>
    </source>
</reference>
<feature type="transmembrane region" description="Helical" evidence="1">
    <location>
        <begin position="39"/>
        <end position="59"/>
    </location>
</feature>
<dbReference type="EMBL" id="CP067334">
    <property type="protein sequence ID" value="QXE28053.1"/>
    <property type="molecule type" value="Genomic_DNA"/>
</dbReference>
<gene>
    <name evidence="2" type="ORF">JJJ19_00690</name>
</gene>
<evidence type="ECO:0000313" key="2">
    <source>
        <dbReference type="EMBL" id="QXE28053.1"/>
    </source>
</evidence>
<keyword evidence="3" id="KW-1185">Reference proteome</keyword>
<organism evidence="2 3">
    <name type="scientific">Chlamydia buteonis</name>
    <dbReference type="NCBI Taxonomy" id="2494525"/>
    <lineage>
        <taxon>Bacteria</taxon>
        <taxon>Pseudomonadati</taxon>
        <taxon>Chlamydiota</taxon>
        <taxon>Chlamydiia</taxon>
        <taxon>Chlamydiales</taxon>
        <taxon>Chlamydiaceae</taxon>
        <taxon>Chlamydia/Chlamydophila group</taxon>
        <taxon>Chlamydia</taxon>
    </lineage>
</organism>
<evidence type="ECO:0000313" key="3">
    <source>
        <dbReference type="Proteomes" id="UP000683565"/>
    </source>
</evidence>
<protein>
    <submittedName>
        <fullName evidence="2">Uncharacterized protein</fullName>
    </submittedName>
</protein>
<evidence type="ECO:0000256" key="1">
    <source>
        <dbReference type="SAM" id="Phobius"/>
    </source>
</evidence>
<proteinExistence type="predicted"/>